<dbReference type="Gene3D" id="1.25.10.10">
    <property type="entry name" value="Leucine-rich Repeat Variant"/>
    <property type="match status" value="1"/>
</dbReference>
<proteinExistence type="predicted"/>
<dbReference type="Gene3D" id="1.10.287.1490">
    <property type="match status" value="1"/>
</dbReference>
<dbReference type="Proteomes" id="UP000094336">
    <property type="component" value="Unassembled WGS sequence"/>
</dbReference>
<dbReference type="OrthoDB" id="198977at2759"/>
<dbReference type="GO" id="GO:0000139">
    <property type="term" value="C:Golgi membrane"/>
    <property type="evidence" value="ECO:0007669"/>
    <property type="project" value="InterPro"/>
</dbReference>
<gene>
    <name evidence="7" type="ORF">BABINDRAFT_37763</name>
</gene>
<keyword evidence="8" id="KW-1185">Reference proteome</keyword>
<feature type="domain" description="Uso1/p115-like vesicle tethering protein C-terminal" evidence="6">
    <location>
        <begin position="1664"/>
        <end position="1762"/>
    </location>
</feature>
<evidence type="ECO:0000256" key="2">
    <source>
        <dbReference type="ARBA" id="ARBA00023034"/>
    </source>
</evidence>
<evidence type="ECO:0008006" key="9">
    <source>
        <dbReference type="Google" id="ProtNLM"/>
    </source>
</evidence>
<comment type="subcellular location">
    <subcellularLocation>
        <location evidence="1">Golgi apparatus</location>
    </subcellularLocation>
</comment>
<dbReference type="RefSeq" id="XP_018984361.1">
    <property type="nucleotide sequence ID" value="XM_019131833.1"/>
</dbReference>
<dbReference type="GO" id="GO:0005795">
    <property type="term" value="C:Golgi stack"/>
    <property type="evidence" value="ECO:0007669"/>
    <property type="project" value="TreeGrafter"/>
</dbReference>
<feature type="coiled-coil region" evidence="4">
    <location>
        <begin position="1047"/>
        <end position="1141"/>
    </location>
</feature>
<dbReference type="InterPro" id="IPR011989">
    <property type="entry name" value="ARM-like"/>
</dbReference>
<dbReference type="GeneID" id="30149686"/>
<dbReference type="Pfam" id="PF04869">
    <property type="entry name" value="Uso1_p115_head"/>
    <property type="match status" value="1"/>
</dbReference>
<keyword evidence="2" id="KW-0333">Golgi apparatus</keyword>
<dbReference type="GO" id="GO:0012507">
    <property type="term" value="C:ER to Golgi transport vesicle membrane"/>
    <property type="evidence" value="ECO:0007669"/>
    <property type="project" value="TreeGrafter"/>
</dbReference>
<dbReference type="Pfam" id="PF04871">
    <property type="entry name" value="Uso1_p115_C"/>
    <property type="match status" value="1"/>
</dbReference>
<dbReference type="GO" id="GO:0048280">
    <property type="term" value="P:vesicle fusion with Golgi apparatus"/>
    <property type="evidence" value="ECO:0007669"/>
    <property type="project" value="InterPro"/>
</dbReference>
<dbReference type="PANTHER" id="PTHR10013:SF0">
    <property type="entry name" value="GENERAL VESICULAR TRANSPORT FACTOR P115"/>
    <property type="match status" value="1"/>
</dbReference>
<evidence type="ECO:0000259" key="5">
    <source>
        <dbReference type="Pfam" id="PF04869"/>
    </source>
</evidence>
<feature type="coiled-coil region" evidence="4">
    <location>
        <begin position="860"/>
        <end position="975"/>
    </location>
</feature>
<sequence length="1762" mass="195326">MDSVISNLTSILPQLSPSTAGVDTTPEEAIVKASDRLIHSNDVATRRSAVQELKNYSRQYRDLIVDNSLRGLVNDLHKDREHPEIVRYILETLLILFIRGEGVVDLTRDWIVGQGAQNLRQMRGGKYPSPLLIGSGIDHISYWIADELTTSTTSFDLLVDLLLTSVYPATVYILQLLQALAVTRLERTQECILASPAAVDTLVAQLRSTLNDQIRNETVLLLLKITQNNETFSKSLVFHADFDVFFLIIAEEGGIRGSVIVSDVLQLLSNVLIYNAINQQLFLSNTMIINRLASLLVEPLLDSAFVWTDQRLTNTQNSLLIVRMFVLDEATKTTHQNQQKLSASGILQAVLQVAFHPATPNKIRAFALATIAELVQYNPDLQRQLQTFDIPFTDLANSGLKSGEVLSVLDCCLQWMLHANSIHVFSIRMACLRLLKAFVRENPKFCQGYTQWCLTAYEGSGGLEEGKEEPGEDTEEPSFTANTPNILLILTEFSTTAHLNPYQYWFAAVLLLHLFQESPECREVVQSTVIGADDEDSEESSFIQTISGLLVPFLKLQEPRVSLGYLQLLSLWLYENSGAVNDFLEEGSTVHALIAYLSDLSNDSDSQVKGMITILLGTVYEFSTSTSPMTRASLHNLFTKTIGIDNYGFKVRQFRQLLQEFDPESTSAISDKTGLPDVFYDEIFVSAFNANFPRLVKAMTRDPSHEPVEKLTFEVVDELLLKNRLLASALQKLAETSSTTVTALRGELDEVSANFADVTDMLEQSREEMSKLEDTHSEVVDKYGALDSEVKQLSSLKQSLDAKVTKYEAELQSLRQMGHKGDRELSEYKLKLESVEAERDKHADGVNKMSKELMKLLKVRDEKDKELKKLNFDLKKLVKEIETCQLKMESQKKTYEKQVQELDGSVESLKLRIAETTAAHQQLQTVVAEMETEKNNTEAVNRQVIEKLRTAAQRLDTMEAEKVALGSKLEELAKTHTVEISHLKDQVSKLSATNSTLKHELAGAETQCSELASSKAEVDKDHARLSAELVEARTSGDTQATKLKEFLDSAVAANKLLEEEKTGLEGQIASLSTEVAKLTEDMEVSSKAVKYELEELKKENERLKAELDASSELVAAKGEELNQNEQRLSQLQESYASLEETHTTAISTMQLESEALIKSLNLKMLELEAASSAMADQLTEFQTLNATLGTSIDDLTSKHDSLATKHAALESDHSELQQLRDQQTSKFEGIVKAHKEEISLLHDSHAEKVKGMQSSIDDTKKASDKAVLAKAAELASSQEQVSALETVLEKTKTGLDTAEADRSALAKSLEDLKASTQLSEEQLNANIGELVSKQAALQQTKDELEAKLLVAGKTLDDVTEKHSSCVAKIALLEAEISEGVKSKEVLVASKAGADESVAVLTSQVEGLKSANTELSTEKNALLADLKGSEKSLASLKSKHESTSGLLNERVKKLELEIELLHEQLEKKSKAIEKERMMLTENSTSVIQEYSLKISELEESLKSVKKSSGKSDTISEELKAEIELLNKEVHILKLDAEAMELKRTDHETQMKLLQTEKTSQEETVASMLEEIKSLKAQVDTEKKTSHELQTELSELRKSGSDENATFAEEIKKVKELNNGLSEKVKALEPLEVQLKDEVAKSAGLALEVTALAKSVDELTAVKEATEAAAAKVLSTHSEELKASTASIEKLTKENTDLGALVATKETAIEALQRRLDQLESDLAKLKEDTDDLMLLMSDMDEKYKAKIKLLGGEVSESEDEDED</sequence>
<dbReference type="InterPro" id="IPR016024">
    <property type="entry name" value="ARM-type_fold"/>
</dbReference>
<evidence type="ECO:0000256" key="3">
    <source>
        <dbReference type="ARBA" id="ARBA00023054"/>
    </source>
</evidence>
<dbReference type="InterPro" id="IPR024095">
    <property type="entry name" value="Vesicle_P115"/>
</dbReference>
<evidence type="ECO:0000313" key="8">
    <source>
        <dbReference type="Proteomes" id="UP000094336"/>
    </source>
</evidence>
<dbReference type="PANTHER" id="PTHR10013">
    <property type="entry name" value="GENERAL VESICULAR TRANSPORT FACTOR P115"/>
    <property type="match status" value="1"/>
</dbReference>
<dbReference type="SUPFAM" id="SSF48371">
    <property type="entry name" value="ARM repeat"/>
    <property type="match status" value="1"/>
</dbReference>
<evidence type="ECO:0000259" key="6">
    <source>
        <dbReference type="Pfam" id="PF04871"/>
    </source>
</evidence>
<evidence type="ECO:0000313" key="7">
    <source>
        <dbReference type="EMBL" id="ODQ79033.1"/>
    </source>
</evidence>
<organism evidence="7 8">
    <name type="scientific">Babjeviella inositovora NRRL Y-12698</name>
    <dbReference type="NCBI Taxonomy" id="984486"/>
    <lineage>
        <taxon>Eukaryota</taxon>
        <taxon>Fungi</taxon>
        <taxon>Dikarya</taxon>
        <taxon>Ascomycota</taxon>
        <taxon>Saccharomycotina</taxon>
        <taxon>Pichiomycetes</taxon>
        <taxon>Serinales incertae sedis</taxon>
        <taxon>Babjeviella</taxon>
    </lineage>
</organism>
<feature type="coiled-coil region" evidence="4">
    <location>
        <begin position="748"/>
        <end position="817"/>
    </location>
</feature>
<feature type="domain" description="Vesicle tethering protein Uso1/P115-like head" evidence="5">
    <location>
        <begin position="378"/>
        <end position="698"/>
    </location>
</feature>
<dbReference type="InterPro" id="IPR006955">
    <property type="entry name" value="Uso1_p115_C"/>
</dbReference>
<dbReference type="GO" id="GO:0006886">
    <property type="term" value="P:intracellular protein transport"/>
    <property type="evidence" value="ECO:0007669"/>
    <property type="project" value="InterPro"/>
</dbReference>
<dbReference type="GO" id="GO:0005783">
    <property type="term" value="C:endoplasmic reticulum"/>
    <property type="evidence" value="ECO:0007669"/>
    <property type="project" value="TreeGrafter"/>
</dbReference>
<accession>A0A1E3QMY1</accession>
<feature type="coiled-coil region" evidence="4">
    <location>
        <begin position="1672"/>
        <end position="1734"/>
    </location>
</feature>
<feature type="coiled-coil region" evidence="4">
    <location>
        <begin position="1295"/>
        <end position="1347"/>
    </location>
</feature>
<keyword evidence="3 4" id="KW-0175">Coiled coil</keyword>
<dbReference type="STRING" id="984486.A0A1E3QMY1"/>
<dbReference type="GO" id="GO:0006888">
    <property type="term" value="P:endoplasmic reticulum to Golgi vesicle-mediated transport"/>
    <property type="evidence" value="ECO:0007669"/>
    <property type="project" value="TreeGrafter"/>
</dbReference>
<protein>
    <recommendedName>
        <fullName evidence="9">Vesicle tethering protein Uso1/P115-like head domain-containing protein</fullName>
    </recommendedName>
</protein>
<evidence type="ECO:0000256" key="4">
    <source>
        <dbReference type="SAM" id="Coils"/>
    </source>
</evidence>
<feature type="coiled-coil region" evidence="4">
    <location>
        <begin position="1443"/>
        <end position="1597"/>
    </location>
</feature>
<dbReference type="GO" id="GO:0048211">
    <property type="term" value="P:Golgi vesicle docking"/>
    <property type="evidence" value="ECO:0007669"/>
    <property type="project" value="TreeGrafter"/>
</dbReference>
<evidence type="ECO:0000256" key="1">
    <source>
        <dbReference type="ARBA" id="ARBA00004555"/>
    </source>
</evidence>
<dbReference type="EMBL" id="KV454433">
    <property type="protein sequence ID" value="ODQ79033.1"/>
    <property type="molecule type" value="Genomic_DNA"/>
</dbReference>
<name>A0A1E3QMY1_9ASCO</name>
<reference evidence="8" key="1">
    <citation type="submission" date="2016-05" db="EMBL/GenBank/DDBJ databases">
        <title>Comparative genomics of biotechnologically important yeasts.</title>
        <authorList>
            <consortium name="DOE Joint Genome Institute"/>
            <person name="Riley R."/>
            <person name="Haridas S."/>
            <person name="Wolfe K.H."/>
            <person name="Lopes M.R."/>
            <person name="Hittinger C.T."/>
            <person name="Goker M."/>
            <person name="Salamov A."/>
            <person name="Wisecaver J."/>
            <person name="Long T.M."/>
            <person name="Aerts A.L."/>
            <person name="Barry K."/>
            <person name="Choi C."/>
            <person name="Clum A."/>
            <person name="Coughlan A.Y."/>
            <person name="Deshpande S."/>
            <person name="Douglass A.P."/>
            <person name="Hanson S.J."/>
            <person name="Klenk H.-P."/>
            <person name="Labutti K."/>
            <person name="Lapidus A."/>
            <person name="Lindquist E."/>
            <person name="Lipzen A."/>
            <person name="Meier-Kolthoff J.P."/>
            <person name="Ohm R.A."/>
            <person name="Otillar R.P."/>
            <person name="Pangilinan J."/>
            <person name="Peng Y."/>
            <person name="Rokas A."/>
            <person name="Rosa C.A."/>
            <person name="Scheuner C."/>
            <person name="Sibirny A.A."/>
            <person name="Slot J.C."/>
            <person name="Stielow J.B."/>
            <person name="Sun H."/>
            <person name="Kurtzman C.P."/>
            <person name="Blackwell M."/>
            <person name="Grigoriev I.V."/>
            <person name="Jeffries T.W."/>
        </authorList>
    </citation>
    <scope>NUCLEOTIDE SEQUENCE [LARGE SCALE GENOMIC DNA]</scope>
    <source>
        <strain evidence="8">NRRL Y-12698</strain>
    </source>
</reference>
<dbReference type="InterPro" id="IPR006953">
    <property type="entry name" value="Vesicle_Uso1_P115_head"/>
</dbReference>